<dbReference type="AlphaFoldDB" id="A0A4P9YXA2"/>
<dbReference type="GO" id="GO:0000049">
    <property type="term" value="F:tRNA binding"/>
    <property type="evidence" value="ECO:0007669"/>
    <property type="project" value="InterPro"/>
</dbReference>
<evidence type="ECO:0000256" key="10">
    <source>
        <dbReference type="ARBA" id="ARBA00072917"/>
    </source>
</evidence>
<keyword evidence="7 11" id="KW-0648">Protein biosynthesis</keyword>
<dbReference type="GO" id="GO:0005739">
    <property type="term" value="C:mitochondrion"/>
    <property type="evidence" value="ECO:0007669"/>
    <property type="project" value="UniProtKB-SubCell"/>
</dbReference>
<comment type="subcellular location">
    <subcellularLocation>
        <location evidence="1">Mitochondrion</location>
    </subcellularLocation>
</comment>
<evidence type="ECO:0000256" key="1">
    <source>
        <dbReference type="ARBA" id="ARBA00004173"/>
    </source>
</evidence>
<reference evidence="14" key="1">
    <citation type="journal article" date="2018" name="Nat. Microbiol.">
        <title>Leveraging single-cell genomics to expand the fungal tree of life.</title>
        <authorList>
            <person name="Ahrendt S.R."/>
            <person name="Quandt C.A."/>
            <person name="Ciobanu D."/>
            <person name="Clum A."/>
            <person name="Salamov A."/>
            <person name="Andreopoulos B."/>
            <person name="Cheng J.F."/>
            <person name="Woyke T."/>
            <person name="Pelin A."/>
            <person name="Henrissat B."/>
            <person name="Reynolds N.K."/>
            <person name="Benny G.L."/>
            <person name="Smith M.E."/>
            <person name="James T.Y."/>
            <person name="Grigoriev I.V."/>
        </authorList>
    </citation>
    <scope>NUCLEOTIDE SEQUENCE [LARGE SCALE GENOMIC DNA]</scope>
    <source>
        <strain evidence="14">Benny S71-1</strain>
    </source>
</reference>
<keyword evidence="6 11" id="KW-0067">ATP-binding</keyword>
<evidence type="ECO:0000256" key="3">
    <source>
        <dbReference type="ARBA" id="ARBA00012835"/>
    </source>
</evidence>
<gene>
    <name evidence="13" type="ORF">SYNPS1DRAFT_5079</name>
</gene>
<dbReference type="InterPro" id="IPR020058">
    <property type="entry name" value="Glu/Gln-tRNA-synth_Ib_cat-dom"/>
</dbReference>
<dbReference type="InterPro" id="IPR033910">
    <property type="entry name" value="GluRS_core"/>
</dbReference>
<evidence type="ECO:0000259" key="12">
    <source>
        <dbReference type="Pfam" id="PF00749"/>
    </source>
</evidence>
<dbReference type="HAMAP" id="MF_00022">
    <property type="entry name" value="Glu_tRNA_synth_type1"/>
    <property type="match status" value="1"/>
</dbReference>
<organism evidence="13 14">
    <name type="scientific">Syncephalis pseudoplumigaleata</name>
    <dbReference type="NCBI Taxonomy" id="1712513"/>
    <lineage>
        <taxon>Eukaryota</taxon>
        <taxon>Fungi</taxon>
        <taxon>Fungi incertae sedis</taxon>
        <taxon>Zoopagomycota</taxon>
        <taxon>Zoopagomycotina</taxon>
        <taxon>Zoopagomycetes</taxon>
        <taxon>Zoopagales</taxon>
        <taxon>Piptocephalidaceae</taxon>
        <taxon>Syncephalis</taxon>
    </lineage>
</organism>
<dbReference type="Pfam" id="PF00749">
    <property type="entry name" value="tRNA-synt_1c"/>
    <property type="match status" value="1"/>
</dbReference>
<dbReference type="GO" id="GO:0008270">
    <property type="term" value="F:zinc ion binding"/>
    <property type="evidence" value="ECO:0007669"/>
    <property type="project" value="InterPro"/>
</dbReference>
<dbReference type="PRINTS" id="PR00987">
    <property type="entry name" value="TRNASYNTHGLU"/>
</dbReference>
<dbReference type="InterPro" id="IPR014729">
    <property type="entry name" value="Rossmann-like_a/b/a_fold"/>
</dbReference>
<dbReference type="InterPro" id="IPR000924">
    <property type="entry name" value="Glu/Gln-tRNA-synth"/>
</dbReference>
<dbReference type="InterPro" id="IPR049940">
    <property type="entry name" value="GluQ/Sye"/>
</dbReference>
<dbReference type="GO" id="GO:0004818">
    <property type="term" value="F:glutamate-tRNA ligase activity"/>
    <property type="evidence" value="ECO:0007669"/>
    <property type="project" value="UniProtKB-EC"/>
</dbReference>
<evidence type="ECO:0000256" key="6">
    <source>
        <dbReference type="ARBA" id="ARBA00022840"/>
    </source>
</evidence>
<dbReference type="EC" id="6.1.1.17" evidence="3"/>
<dbReference type="NCBIfam" id="TIGR00464">
    <property type="entry name" value="gltX_bact"/>
    <property type="match status" value="1"/>
</dbReference>
<keyword evidence="8 11" id="KW-0030">Aminoacyl-tRNA synthetase</keyword>
<dbReference type="EMBL" id="KZ990056">
    <property type="protein sequence ID" value="RKP24743.1"/>
    <property type="molecule type" value="Genomic_DNA"/>
</dbReference>
<name>A0A4P9YXA2_9FUNG</name>
<proteinExistence type="inferred from homology"/>
<feature type="non-terminal residue" evidence="13">
    <location>
        <position position="1"/>
    </location>
</feature>
<evidence type="ECO:0000313" key="14">
    <source>
        <dbReference type="Proteomes" id="UP000278143"/>
    </source>
</evidence>
<dbReference type="GO" id="GO:0005524">
    <property type="term" value="F:ATP binding"/>
    <property type="evidence" value="ECO:0007669"/>
    <property type="project" value="UniProtKB-KW"/>
</dbReference>
<dbReference type="PANTHER" id="PTHR43311:SF2">
    <property type="entry name" value="GLUTAMATE--TRNA LIGASE, MITOCHONDRIAL-RELATED"/>
    <property type="match status" value="1"/>
</dbReference>
<dbReference type="Gene3D" id="3.40.50.620">
    <property type="entry name" value="HUPs"/>
    <property type="match status" value="1"/>
</dbReference>
<sequence length="398" mass="45938">PVRVRFAPSPTGFLHLGGLRTALFNYLFARRHGGQFVLRIEDTDQTRTVPGAMEQIMRTLHWANIRPDEGPGIGGAYQPYIQSERRSIYRSIADHLLKEHAAYRCFCTPEQLQHRRNEAIRAGRSTAYDRHCAHLTEREIDERIRLGTSYTVRLRVPPGKTIVEDVLYGRLTFQHTTQEDSILLKSDGMPTYHLASVVDDHRMHITHVMRGEEWLPSTPKHMLLYSMLQWTPPTFIHLPLLLNTDHTKLSKRSQHADIRYYEQHGYLPETVVNFVALLGWSPKTTQELFTMDELIDQFSLKGLNRSGAVVSHDKLDWLNRHYLLKRCKEHDVAPLVAQLKSAASEHAMAEGNSAHDQAYLERVLYTCKERISTVHDIATQFPFFFTRPNFNTSDARAF</sequence>
<keyword evidence="5 11" id="KW-0547">Nucleotide-binding</keyword>
<dbReference type="OrthoDB" id="428822at2759"/>
<dbReference type="Proteomes" id="UP000278143">
    <property type="component" value="Unassembled WGS sequence"/>
</dbReference>
<dbReference type="PANTHER" id="PTHR43311">
    <property type="entry name" value="GLUTAMATE--TRNA LIGASE"/>
    <property type="match status" value="1"/>
</dbReference>
<comment type="similarity">
    <text evidence="2">Belongs to the class-I aminoacyl-tRNA synthetase family. Glutamate--tRNA ligase type 1 subfamily.</text>
</comment>
<keyword evidence="14" id="KW-1185">Reference proteome</keyword>
<evidence type="ECO:0000256" key="4">
    <source>
        <dbReference type="ARBA" id="ARBA00022598"/>
    </source>
</evidence>
<dbReference type="CDD" id="cd00808">
    <property type="entry name" value="GluRS_core"/>
    <property type="match status" value="1"/>
</dbReference>
<dbReference type="FunFam" id="3.40.50.620:FF:000045">
    <property type="entry name" value="Glutamate--tRNA ligase, mitochondrial"/>
    <property type="match status" value="1"/>
</dbReference>
<evidence type="ECO:0000256" key="5">
    <source>
        <dbReference type="ARBA" id="ARBA00022741"/>
    </source>
</evidence>
<accession>A0A4P9YXA2</accession>
<evidence type="ECO:0000256" key="11">
    <source>
        <dbReference type="RuleBase" id="RU363037"/>
    </source>
</evidence>
<evidence type="ECO:0000256" key="9">
    <source>
        <dbReference type="ARBA" id="ARBA00030865"/>
    </source>
</evidence>
<evidence type="ECO:0000256" key="7">
    <source>
        <dbReference type="ARBA" id="ARBA00022917"/>
    </source>
</evidence>
<protein>
    <recommendedName>
        <fullName evidence="10">Glutamate--tRNA ligase, mitochondrial</fullName>
        <ecNumber evidence="3">6.1.1.17</ecNumber>
    </recommendedName>
    <alternativeName>
        <fullName evidence="9">Glutamyl-tRNA synthetase</fullName>
    </alternativeName>
</protein>
<evidence type="ECO:0000256" key="8">
    <source>
        <dbReference type="ARBA" id="ARBA00023146"/>
    </source>
</evidence>
<dbReference type="InterPro" id="IPR008925">
    <property type="entry name" value="aa_tRNA-synth_I_cd-bd_sf"/>
</dbReference>
<evidence type="ECO:0000256" key="2">
    <source>
        <dbReference type="ARBA" id="ARBA00007894"/>
    </source>
</evidence>
<keyword evidence="4 11" id="KW-0436">Ligase</keyword>
<dbReference type="InterPro" id="IPR001412">
    <property type="entry name" value="aa-tRNA-synth_I_CS"/>
</dbReference>
<feature type="domain" description="Glutamyl/glutaminyl-tRNA synthetase class Ib catalytic" evidence="12">
    <location>
        <begin position="2"/>
        <end position="317"/>
    </location>
</feature>
<dbReference type="GO" id="GO:0006424">
    <property type="term" value="P:glutamyl-tRNA aminoacylation"/>
    <property type="evidence" value="ECO:0007669"/>
    <property type="project" value="InterPro"/>
</dbReference>
<dbReference type="SUPFAM" id="SSF52374">
    <property type="entry name" value="Nucleotidylyl transferase"/>
    <property type="match status" value="1"/>
</dbReference>
<feature type="non-terminal residue" evidence="13">
    <location>
        <position position="398"/>
    </location>
</feature>
<dbReference type="PROSITE" id="PS00178">
    <property type="entry name" value="AA_TRNA_LIGASE_I"/>
    <property type="match status" value="1"/>
</dbReference>
<dbReference type="InterPro" id="IPR004527">
    <property type="entry name" value="Glu-tRNA-ligase_bac/mito"/>
</dbReference>
<evidence type="ECO:0000313" key="13">
    <source>
        <dbReference type="EMBL" id="RKP24743.1"/>
    </source>
</evidence>
<dbReference type="SUPFAM" id="SSF48163">
    <property type="entry name" value="An anticodon-binding domain of class I aminoacyl-tRNA synthetases"/>
    <property type="match status" value="1"/>
</dbReference>